<proteinExistence type="predicted"/>
<protein>
    <recommendedName>
        <fullName evidence="1">Protein kinase domain-containing protein</fullName>
    </recommendedName>
</protein>
<comment type="caution">
    <text evidence="2">The sequence shown here is derived from an EMBL/GenBank/DDBJ whole genome shotgun (WGS) entry which is preliminary data.</text>
</comment>
<dbReference type="Proteomes" id="UP001485043">
    <property type="component" value="Unassembled WGS sequence"/>
</dbReference>
<organism evidence="2 3">
    <name type="scientific">Apatococcus fuscideae</name>
    <dbReference type="NCBI Taxonomy" id="2026836"/>
    <lineage>
        <taxon>Eukaryota</taxon>
        <taxon>Viridiplantae</taxon>
        <taxon>Chlorophyta</taxon>
        <taxon>core chlorophytes</taxon>
        <taxon>Trebouxiophyceae</taxon>
        <taxon>Chlorellales</taxon>
        <taxon>Chlorellaceae</taxon>
        <taxon>Apatococcus</taxon>
    </lineage>
</organism>
<dbReference type="SMART" id="SM00220">
    <property type="entry name" value="S_TKc"/>
    <property type="match status" value="1"/>
</dbReference>
<keyword evidence="3" id="KW-1185">Reference proteome</keyword>
<evidence type="ECO:0000313" key="3">
    <source>
        <dbReference type="Proteomes" id="UP001485043"/>
    </source>
</evidence>
<dbReference type="AlphaFoldDB" id="A0AAW1TD86"/>
<evidence type="ECO:0000259" key="1">
    <source>
        <dbReference type="PROSITE" id="PS50011"/>
    </source>
</evidence>
<evidence type="ECO:0000313" key="2">
    <source>
        <dbReference type="EMBL" id="KAK9867806.1"/>
    </source>
</evidence>
<dbReference type="EMBL" id="JALJOV010000063">
    <property type="protein sequence ID" value="KAK9867806.1"/>
    <property type="molecule type" value="Genomic_DNA"/>
</dbReference>
<gene>
    <name evidence="2" type="ORF">WJX84_007962</name>
</gene>
<dbReference type="PANTHER" id="PTHR44329">
    <property type="entry name" value="SERINE/THREONINE-PROTEIN KINASE TNNI3K-RELATED"/>
    <property type="match status" value="1"/>
</dbReference>
<name>A0AAW1TD86_9CHLO</name>
<dbReference type="Gene3D" id="1.10.510.10">
    <property type="entry name" value="Transferase(Phosphotransferase) domain 1"/>
    <property type="match status" value="1"/>
</dbReference>
<dbReference type="PIRSF" id="PIRSF000654">
    <property type="entry name" value="Integrin-linked_kinase"/>
    <property type="match status" value="1"/>
</dbReference>
<dbReference type="InterPro" id="IPR000719">
    <property type="entry name" value="Prot_kinase_dom"/>
</dbReference>
<dbReference type="InterPro" id="IPR008271">
    <property type="entry name" value="Ser/Thr_kinase_AS"/>
</dbReference>
<dbReference type="Pfam" id="PF07714">
    <property type="entry name" value="PK_Tyr_Ser-Thr"/>
    <property type="match status" value="1"/>
</dbReference>
<reference evidence="2 3" key="1">
    <citation type="journal article" date="2024" name="Nat. Commun.">
        <title>Phylogenomics reveals the evolutionary origins of lichenization in chlorophyte algae.</title>
        <authorList>
            <person name="Puginier C."/>
            <person name="Libourel C."/>
            <person name="Otte J."/>
            <person name="Skaloud P."/>
            <person name="Haon M."/>
            <person name="Grisel S."/>
            <person name="Petersen M."/>
            <person name="Berrin J.G."/>
            <person name="Delaux P.M."/>
            <person name="Dal Grande F."/>
            <person name="Keller J."/>
        </authorList>
    </citation>
    <scope>NUCLEOTIDE SEQUENCE [LARGE SCALE GENOMIC DNA]</scope>
    <source>
        <strain evidence="2 3">SAG 2523</strain>
    </source>
</reference>
<dbReference type="PROSITE" id="PS00108">
    <property type="entry name" value="PROTEIN_KINASE_ST"/>
    <property type="match status" value="1"/>
</dbReference>
<sequence length="315" mass="34867">MEAEFLEAHGLTEIAKCDLAPPTDIEDELMFDVEDVETHTDDFEEAYLTLQESSHGALSHSGPLAIKWLEADAPQTRQTLRALKKLRAEGQLQAELAHANVLSACGAVMNENTFSGILMPFLEGGTLAAALRELRAEDRVLSEQERAIVALAVAEGLLYLHWDMSIAHLDIKAANVFLEAPLQQLLAEAEQRKPAAGFRIADFGQSRYLMPDQKTLDVDQDRAADLHMAPEMGSASRVSAGADVWSFGVLLWELLEMREPGQEDMCGGRPTIPSTCEPAWASLMRWCWEPTPRFRPTMAQVKFELRAMPPRPAAT</sequence>
<dbReference type="GO" id="GO:0004674">
    <property type="term" value="F:protein serine/threonine kinase activity"/>
    <property type="evidence" value="ECO:0007669"/>
    <property type="project" value="TreeGrafter"/>
</dbReference>
<dbReference type="InterPro" id="IPR011009">
    <property type="entry name" value="Kinase-like_dom_sf"/>
</dbReference>
<dbReference type="GO" id="GO:0005524">
    <property type="term" value="F:ATP binding"/>
    <property type="evidence" value="ECO:0007669"/>
    <property type="project" value="InterPro"/>
</dbReference>
<dbReference type="PROSITE" id="PS50011">
    <property type="entry name" value="PROTEIN_KINASE_DOM"/>
    <property type="match status" value="1"/>
</dbReference>
<dbReference type="SUPFAM" id="SSF56112">
    <property type="entry name" value="Protein kinase-like (PK-like)"/>
    <property type="match status" value="1"/>
</dbReference>
<dbReference type="InterPro" id="IPR001245">
    <property type="entry name" value="Ser-Thr/Tyr_kinase_cat_dom"/>
</dbReference>
<accession>A0AAW1TD86</accession>
<feature type="domain" description="Protein kinase" evidence="1">
    <location>
        <begin position="32"/>
        <end position="314"/>
    </location>
</feature>
<dbReference type="InterPro" id="IPR051681">
    <property type="entry name" value="Ser/Thr_Kinases-Pseudokinases"/>
</dbReference>